<dbReference type="STRING" id="1082933.A6B35_03565"/>
<protein>
    <submittedName>
        <fullName evidence="2">Group 1 glycosyl transferase</fullName>
    </submittedName>
</protein>
<evidence type="ECO:0000313" key="2">
    <source>
        <dbReference type="EMBL" id="EHH11050.1"/>
    </source>
</evidence>
<keyword evidence="3" id="KW-1185">Reference proteome</keyword>
<dbReference type="OrthoDB" id="9790710at2"/>
<dbReference type="eggNOG" id="COG0438">
    <property type="taxonomic scope" value="Bacteria"/>
</dbReference>
<dbReference type="EMBL" id="AGSN01000116">
    <property type="protein sequence ID" value="EHH11050.1"/>
    <property type="molecule type" value="Genomic_DNA"/>
</dbReference>
<dbReference type="Gene3D" id="3.40.50.2000">
    <property type="entry name" value="Glycogen Phosphorylase B"/>
    <property type="match status" value="1"/>
</dbReference>
<reference evidence="2 3" key="1">
    <citation type="journal article" date="2012" name="J. Bacteriol.">
        <title>Draft Genome Sequence of Plant Growth-Promoting Rhizobium Mesorhizobium amorphae, Isolated from Zinc-Lead Mine Tailings.</title>
        <authorList>
            <person name="Hao X."/>
            <person name="Lin Y."/>
            <person name="Johnstone L."/>
            <person name="Baltrus D.A."/>
            <person name="Miller S.J."/>
            <person name="Wei G."/>
            <person name="Rensing C."/>
        </authorList>
    </citation>
    <scope>NUCLEOTIDE SEQUENCE [LARGE SCALE GENOMIC DNA]</scope>
    <source>
        <strain evidence="2 3">CCNWGS0123</strain>
    </source>
</reference>
<dbReference type="Pfam" id="PF13692">
    <property type="entry name" value="Glyco_trans_1_4"/>
    <property type="match status" value="1"/>
</dbReference>
<dbReference type="PANTHER" id="PTHR46401:SF2">
    <property type="entry name" value="GLYCOSYLTRANSFERASE WBBK-RELATED"/>
    <property type="match status" value="1"/>
</dbReference>
<dbReference type="PANTHER" id="PTHR46401">
    <property type="entry name" value="GLYCOSYLTRANSFERASE WBBK-RELATED"/>
    <property type="match status" value="1"/>
</dbReference>
<accession>G6YB67</accession>
<dbReference type="RefSeq" id="WP_006202718.1">
    <property type="nucleotide sequence ID" value="NZ_AGSN01000116.1"/>
</dbReference>
<name>G6YB67_9HYPH</name>
<dbReference type="PATRIC" id="fig|1082933.3.peg.3110"/>
<evidence type="ECO:0000256" key="1">
    <source>
        <dbReference type="ARBA" id="ARBA00022679"/>
    </source>
</evidence>
<sequence>MTIQSLNAATTGEDEAGTRAPTLFIDATGLLLWPPGRALAGIPRIEEFLVKAALADPDPAVEVVAFRAAECRFEALAPFEQDYWAASGIAPFRARRRPGTMEALSQALRSVRRYPWGKRDADRHLAMTVTSGKKGPGFRAVRLLIRAYRSYRRVLGRLGWRQEVPNRPVDAERSLVLISNHILTREDRSAISGDAKGFAFICHDLIPVLRPDLVGSSPAEKAFGTYLEGLVRSGATAFCTSAEASVTLTDHMRQAGIAPPVIHRFPMPSILYETASRLDMTSRFEPDEPFVLYCSTIEVRKNHIMLARIWRQALEDGVSLPRLVCVGRRGWMVEALNAYLKAHPELAGPVTFTGPISDEELIRHYRSASFGVFPSHIEGWGYGASECLDFGVPVIVSKTPSLIEATGGLMPAIESTDQAGWYAAIRRMAEDTEWRSSLTDRIARQHRPTPAAASWAAIKAGLRAGRSRPPEALG</sequence>
<dbReference type="AlphaFoldDB" id="G6YB67"/>
<keyword evidence="1 2" id="KW-0808">Transferase</keyword>
<evidence type="ECO:0000313" key="3">
    <source>
        <dbReference type="Proteomes" id="UP000002949"/>
    </source>
</evidence>
<dbReference type="SUPFAM" id="SSF53756">
    <property type="entry name" value="UDP-Glycosyltransferase/glycogen phosphorylase"/>
    <property type="match status" value="1"/>
</dbReference>
<gene>
    <name evidence="2" type="ORF">MEA186_15957</name>
</gene>
<organism evidence="2 3">
    <name type="scientific">Mesorhizobium amorphae CCNWGS0123</name>
    <dbReference type="NCBI Taxonomy" id="1082933"/>
    <lineage>
        <taxon>Bacteria</taxon>
        <taxon>Pseudomonadati</taxon>
        <taxon>Pseudomonadota</taxon>
        <taxon>Alphaproteobacteria</taxon>
        <taxon>Hyphomicrobiales</taxon>
        <taxon>Phyllobacteriaceae</taxon>
        <taxon>Mesorhizobium</taxon>
    </lineage>
</organism>
<proteinExistence type="predicted"/>
<dbReference type="Proteomes" id="UP000002949">
    <property type="component" value="Unassembled WGS sequence"/>
</dbReference>
<dbReference type="KEGG" id="mamo:A6B35_03565"/>
<dbReference type="GO" id="GO:0016757">
    <property type="term" value="F:glycosyltransferase activity"/>
    <property type="evidence" value="ECO:0007669"/>
    <property type="project" value="TreeGrafter"/>
</dbReference>